<dbReference type="KEGG" id="rma:Rmag_0859"/>
<protein>
    <submittedName>
        <fullName evidence="8">Polysulphide reductase, NrfD</fullName>
    </submittedName>
</protein>
<dbReference type="EMBL" id="CP000488">
    <property type="protein sequence ID" value="ABL02575.1"/>
    <property type="molecule type" value="Genomic_DNA"/>
</dbReference>
<reference evidence="8 9" key="1">
    <citation type="journal article" date="2007" name="Science">
        <title>The Calyptogena magnifica chemoautotrophic symbiont genome.</title>
        <authorList>
            <person name="Newton I.L.G."/>
            <person name="Woyke T."/>
            <person name="Auchtung T.A."/>
            <person name="Dilly G.F."/>
            <person name="Dutton R.J."/>
            <person name="Fisher M.C."/>
            <person name="Fontanez K.M."/>
            <person name="Lau E."/>
            <person name="Stewart F.J."/>
            <person name="Richardson P.M."/>
            <person name="Barry K.W."/>
            <person name="Saunders E."/>
            <person name="Detter J.C."/>
            <person name="Wu D."/>
            <person name="Eisen J.A."/>
            <person name="Cavanaugh C.M."/>
        </authorList>
    </citation>
    <scope>NUCLEOTIDE SEQUENCE [LARGE SCALE GENOMIC DNA]</scope>
    <source>
        <strain evidence="8 9">Cm</strain>
    </source>
</reference>
<dbReference type="Proteomes" id="UP000002587">
    <property type="component" value="Chromosome"/>
</dbReference>
<dbReference type="HOGENOM" id="CLU_045348_3_2_6"/>
<evidence type="ECO:0000256" key="2">
    <source>
        <dbReference type="ARBA" id="ARBA00008929"/>
    </source>
</evidence>
<feature type="transmembrane region" description="Helical" evidence="7">
    <location>
        <begin position="310"/>
        <end position="330"/>
    </location>
</feature>
<proteinExistence type="inferred from homology"/>
<feature type="transmembrane region" description="Helical" evidence="7">
    <location>
        <begin position="280"/>
        <end position="298"/>
    </location>
</feature>
<dbReference type="PANTHER" id="PTHR34856:SF2">
    <property type="entry name" value="PROTEIN NRFD"/>
    <property type="match status" value="1"/>
</dbReference>
<evidence type="ECO:0000256" key="7">
    <source>
        <dbReference type="SAM" id="Phobius"/>
    </source>
</evidence>
<evidence type="ECO:0000256" key="3">
    <source>
        <dbReference type="ARBA" id="ARBA00022475"/>
    </source>
</evidence>
<organism evidence="8 9">
    <name type="scientific">Ruthia magnifica subsp. Calyptogena magnifica</name>
    <dbReference type="NCBI Taxonomy" id="413404"/>
    <lineage>
        <taxon>Bacteria</taxon>
        <taxon>Pseudomonadati</taxon>
        <taxon>Pseudomonadota</taxon>
        <taxon>Gammaproteobacteria</taxon>
        <taxon>Candidatus Pseudothioglobaceae</taxon>
        <taxon>Candidatus Ruthturnera</taxon>
    </lineage>
</organism>
<dbReference type="InterPro" id="IPR005614">
    <property type="entry name" value="NrfD-like"/>
</dbReference>
<evidence type="ECO:0000256" key="5">
    <source>
        <dbReference type="ARBA" id="ARBA00022989"/>
    </source>
</evidence>
<feature type="transmembrane region" description="Helical" evidence="7">
    <location>
        <begin position="361"/>
        <end position="379"/>
    </location>
</feature>
<evidence type="ECO:0000256" key="4">
    <source>
        <dbReference type="ARBA" id="ARBA00022692"/>
    </source>
</evidence>
<dbReference type="RefSeq" id="WP_011738200.1">
    <property type="nucleotide sequence ID" value="NC_008610.1"/>
</dbReference>
<feature type="transmembrane region" description="Helical" evidence="7">
    <location>
        <begin position="238"/>
        <end position="260"/>
    </location>
</feature>
<keyword evidence="9" id="KW-1185">Reference proteome</keyword>
<feature type="transmembrane region" description="Helical" evidence="7">
    <location>
        <begin position="129"/>
        <end position="152"/>
    </location>
</feature>
<evidence type="ECO:0000256" key="1">
    <source>
        <dbReference type="ARBA" id="ARBA00004651"/>
    </source>
</evidence>
<feature type="transmembrane region" description="Helical" evidence="7">
    <location>
        <begin position="164"/>
        <end position="187"/>
    </location>
</feature>
<dbReference type="PANTHER" id="PTHR34856">
    <property type="entry name" value="PROTEIN NRFD"/>
    <property type="match status" value="1"/>
</dbReference>
<dbReference type="InterPro" id="IPR052049">
    <property type="entry name" value="Electron_transfer_protein"/>
</dbReference>
<evidence type="ECO:0000256" key="6">
    <source>
        <dbReference type="ARBA" id="ARBA00023136"/>
    </source>
</evidence>
<feature type="transmembrane region" description="Helical" evidence="7">
    <location>
        <begin position="14"/>
        <end position="37"/>
    </location>
</feature>
<dbReference type="Gene3D" id="1.20.1630.10">
    <property type="entry name" value="Formate dehydrogenase/DMSO reductase domain"/>
    <property type="match status" value="1"/>
</dbReference>
<feature type="transmembrane region" description="Helical" evidence="7">
    <location>
        <begin position="57"/>
        <end position="79"/>
    </location>
</feature>
<dbReference type="eggNOG" id="COG5557">
    <property type="taxonomic scope" value="Bacteria"/>
</dbReference>
<feature type="transmembrane region" description="Helical" evidence="7">
    <location>
        <begin position="91"/>
        <end position="109"/>
    </location>
</feature>
<name>A1AXB8_RUTMC</name>
<accession>A1AXB8</accession>
<evidence type="ECO:0000313" key="8">
    <source>
        <dbReference type="EMBL" id="ABL02575.1"/>
    </source>
</evidence>
<keyword evidence="3" id="KW-1003">Cell membrane</keyword>
<dbReference type="Pfam" id="PF03916">
    <property type="entry name" value="NrfD"/>
    <property type="match status" value="1"/>
</dbReference>
<comment type="similarity">
    <text evidence="2">Belongs to the NrfD family.</text>
</comment>
<dbReference type="AlphaFoldDB" id="A1AXB8"/>
<evidence type="ECO:0000313" key="9">
    <source>
        <dbReference type="Proteomes" id="UP000002587"/>
    </source>
</evidence>
<keyword evidence="5 7" id="KW-1133">Transmembrane helix</keyword>
<comment type="subcellular location">
    <subcellularLocation>
        <location evidence="1">Cell membrane</location>
        <topology evidence="1">Multi-pass membrane protein</topology>
    </subcellularLocation>
</comment>
<sequence length="400" mass="44231">MSNIRFEQIEGKSLGFYILVAGLLILILTALGSAYYMEHHGHFVTGMNNRIVWGMPHVFALFLIVAASGALNVASISSVFNKKLYKPLSRLSGLVALSLLAGGLMILVLDLGRPDRLIIAMTEYNFKSIFAWNIILYNGFFVVVAVYLWLLFERRMNKFSRKAGLIAFGWRLILTTGTGSIFGFLVAKQAYDAVIMAPMFIIMSFAFGLAFFILILIVSYQWTNRLLGDAVVNRLSNLLGVFVAAVMYFVTIYHLGSLYLAENMGIESFILFDGSIYTKLFWYGQIILGGLIPIVLIYHPTTKGNRSMLGLASVLIIIGGLIQLYVIIIGGQEYPMELFPGKEILEGYGGIAQYSASLPEIFLSIGGIALAIIVVTFLVKFLAFLPESLADDVADPHYKS</sequence>
<dbReference type="STRING" id="413404.Rmag_0859"/>
<gene>
    <name evidence="8" type="ordered locus">Rmag_0859</name>
</gene>
<feature type="transmembrane region" description="Helical" evidence="7">
    <location>
        <begin position="193"/>
        <end position="218"/>
    </location>
</feature>
<keyword evidence="6 7" id="KW-0472">Membrane</keyword>
<keyword evidence="4 7" id="KW-0812">Transmembrane</keyword>
<dbReference type="GO" id="GO:0005886">
    <property type="term" value="C:plasma membrane"/>
    <property type="evidence" value="ECO:0007669"/>
    <property type="project" value="UniProtKB-SubCell"/>
</dbReference>
<dbReference type="OrthoDB" id="9765987at2"/>